<proteinExistence type="inferred from homology"/>
<feature type="domain" description="STAS" evidence="3">
    <location>
        <begin position="16"/>
        <end position="109"/>
    </location>
</feature>
<reference evidence="4 5" key="1">
    <citation type="submission" date="2022-06" db="EMBL/GenBank/DDBJ databases">
        <title>Sequencing the genomes of 1000 actinobacteria strains.</title>
        <authorList>
            <person name="Klenk H.-P."/>
        </authorList>
    </citation>
    <scope>NUCLEOTIDE SEQUENCE [LARGE SCALE GENOMIC DNA]</scope>
    <source>
        <strain evidence="4 5">DSM 41656</strain>
    </source>
</reference>
<dbReference type="Gene3D" id="3.30.750.24">
    <property type="entry name" value="STAS domain"/>
    <property type="match status" value="1"/>
</dbReference>
<dbReference type="InterPro" id="IPR036513">
    <property type="entry name" value="STAS_dom_sf"/>
</dbReference>
<dbReference type="RefSeq" id="WP_253800380.1">
    <property type="nucleotide sequence ID" value="NZ_BAAAUB010000002.1"/>
</dbReference>
<organism evidence="4 5">
    <name type="scientific">Kitasatospora paracochleata</name>
    <dbReference type="NCBI Taxonomy" id="58354"/>
    <lineage>
        <taxon>Bacteria</taxon>
        <taxon>Bacillati</taxon>
        <taxon>Actinomycetota</taxon>
        <taxon>Actinomycetes</taxon>
        <taxon>Kitasatosporales</taxon>
        <taxon>Streptomycetaceae</taxon>
        <taxon>Kitasatospora</taxon>
    </lineage>
</organism>
<dbReference type="CDD" id="cd07043">
    <property type="entry name" value="STAS_anti-anti-sigma_factors"/>
    <property type="match status" value="1"/>
</dbReference>
<evidence type="ECO:0000256" key="1">
    <source>
        <dbReference type="ARBA" id="ARBA00009013"/>
    </source>
</evidence>
<dbReference type="SUPFAM" id="SSF52091">
    <property type="entry name" value="SpoIIaa-like"/>
    <property type="match status" value="1"/>
</dbReference>
<evidence type="ECO:0000313" key="5">
    <source>
        <dbReference type="Proteomes" id="UP001206483"/>
    </source>
</evidence>
<gene>
    <name evidence="4" type="ORF">FHR36_004971</name>
</gene>
<comment type="caution">
    <text evidence="4">The sequence shown here is derived from an EMBL/GenBank/DDBJ whole genome shotgun (WGS) entry which is preliminary data.</text>
</comment>
<protein>
    <recommendedName>
        <fullName evidence="2">Anti-sigma factor antagonist</fullName>
    </recommendedName>
</protein>
<dbReference type="Pfam" id="PF13466">
    <property type="entry name" value="STAS_2"/>
    <property type="match status" value="1"/>
</dbReference>
<evidence type="ECO:0000313" key="4">
    <source>
        <dbReference type="EMBL" id="MCP2311808.1"/>
    </source>
</evidence>
<evidence type="ECO:0000256" key="2">
    <source>
        <dbReference type="RuleBase" id="RU003749"/>
    </source>
</evidence>
<dbReference type="PROSITE" id="PS50801">
    <property type="entry name" value="STAS"/>
    <property type="match status" value="1"/>
</dbReference>
<comment type="similarity">
    <text evidence="1 2">Belongs to the anti-sigma-factor antagonist family.</text>
</comment>
<keyword evidence="5" id="KW-1185">Reference proteome</keyword>
<dbReference type="InterPro" id="IPR003658">
    <property type="entry name" value="Anti-sigma_ant"/>
</dbReference>
<dbReference type="PANTHER" id="PTHR33495:SF2">
    <property type="entry name" value="ANTI-SIGMA FACTOR ANTAGONIST TM_1081-RELATED"/>
    <property type="match status" value="1"/>
</dbReference>
<evidence type="ECO:0000259" key="3">
    <source>
        <dbReference type="PROSITE" id="PS50801"/>
    </source>
</evidence>
<dbReference type="Proteomes" id="UP001206483">
    <property type="component" value="Unassembled WGS sequence"/>
</dbReference>
<accession>A0ABT1J365</accession>
<dbReference type="NCBIfam" id="TIGR00377">
    <property type="entry name" value="ant_ant_sig"/>
    <property type="match status" value="1"/>
</dbReference>
<dbReference type="PANTHER" id="PTHR33495">
    <property type="entry name" value="ANTI-SIGMA FACTOR ANTAGONIST TM_1081-RELATED-RELATED"/>
    <property type="match status" value="1"/>
</dbReference>
<dbReference type="InterPro" id="IPR002645">
    <property type="entry name" value="STAS_dom"/>
</dbReference>
<name>A0ABT1J365_9ACTN</name>
<dbReference type="InterPro" id="IPR058548">
    <property type="entry name" value="MlaB-like_STAS"/>
</dbReference>
<dbReference type="EMBL" id="JAMZDX010000004">
    <property type="protein sequence ID" value="MCP2311808.1"/>
    <property type="molecule type" value="Genomic_DNA"/>
</dbReference>
<sequence>MSHLRATVLIRADGPLIRLTGEIDRQSVGQLESALTQPGAARGATTTRVDLAGLSFCGSSGLRAFLVADERARSRGDALVLTNVPPAVARLFALTGADRRLTVEPGDAG</sequence>